<proteinExistence type="predicted"/>
<evidence type="ECO:0000256" key="1">
    <source>
        <dbReference type="ARBA" id="ARBA00018672"/>
    </source>
</evidence>
<dbReference type="PROSITE" id="PS50110">
    <property type="entry name" value="RESPONSE_REGULATORY"/>
    <property type="match status" value="1"/>
</dbReference>
<comment type="function">
    <text evidence="2">May play the central regulatory role in sporulation. It may be an element of the effector pathway responsible for the activation of sporulation genes in response to nutritional stress. Spo0A may act in concert with spo0H (a sigma factor) to control the expression of some genes that are critical to the sporulation process.</text>
</comment>
<evidence type="ECO:0000313" key="7">
    <source>
        <dbReference type="Proteomes" id="UP000606193"/>
    </source>
</evidence>
<organism evidence="6 7">
    <name type="scientific">Jutongia huaianensis</name>
    <dbReference type="NCBI Taxonomy" id="2763668"/>
    <lineage>
        <taxon>Bacteria</taxon>
        <taxon>Bacillati</taxon>
        <taxon>Bacillota</taxon>
        <taxon>Clostridia</taxon>
        <taxon>Lachnospirales</taxon>
        <taxon>Lachnospiraceae</taxon>
        <taxon>Jutongia</taxon>
    </lineage>
</organism>
<dbReference type="Gene3D" id="2.40.50.1020">
    <property type="entry name" value="LytTr DNA-binding domain"/>
    <property type="match status" value="1"/>
</dbReference>
<dbReference type="PANTHER" id="PTHR37299:SF1">
    <property type="entry name" value="STAGE 0 SPORULATION PROTEIN A HOMOLOG"/>
    <property type="match status" value="1"/>
</dbReference>
<dbReference type="InterPro" id="IPR046947">
    <property type="entry name" value="LytR-like"/>
</dbReference>
<evidence type="ECO:0000259" key="5">
    <source>
        <dbReference type="PROSITE" id="PS50930"/>
    </source>
</evidence>
<protein>
    <recommendedName>
        <fullName evidence="1">Stage 0 sporulation protein A homolog</fullName>
    </recommendedName>
</protein>
<dbReference type="InterPro" id="IPR007492">
    <property type="entry name" value="LytTR_DNA-bd_dom"/>
</dbReference>
<feature type="domain" description="Response regulatory" evidence="4">
    <location>
        <begin position="3"/>
        <end position="129"/>
    </location>
</feature>
<reference evidence="6 7" key="1">
    <citation type="submission" date="2020-08" db="EMBL/GenBank/DDBJ databases">
        <title>Genome public.</title>
        <authorList>
            <person name="Liu C."/>
            <person name="Sun Q."/>
        </authorList>
    </citation>
    <scope>NUCLEOTIDE SEQUENCE [LARGE SCALE GENOMIC DNA]</scope>
    <source>
        <strain evidence="6 7">NSJ-37</strain>
    </source>
</reference>
<dbReference type="PANTHER" id="PTHR37299">
    <property type="entry name" value="TRANSCRIPTIONAL REGULATOR-RELATED"/>
    <property type="match status" value="1"/>
</dbReference>
<feature type="domain" description="HTH LytTR-type" evidence="5">
    <location>
        <begin position="153"/>
        <end position="240"/>
    </location>
</feature>
<dbReference type="SUPFAM" id="SSF52172">
    <property type="entry name" value="CheY-like"/>
    <property type="match status" value="1"/>
</dbReference>
<accession>A0ABR7N4G6</accession>
<dbReference type="EMBL" id="JACRSX010000024">
    <property type="protein sequence ID" value="MBC8563531.1"/>
    <property type="molecule type" value="Genomic_DNA"/>
</dbReference>
<evidence type="ECO:0000256" key="2">
    <source>
        <dbReference type="ARBA" id="ARBA00024867"/>
    </source>
</evidence>
<evidence type="ECO:0000313" key="6">
    <source>
        <dbReference type="EMBL" id="MBC8563531.1"/>
    </source>
</evidence>
<keyword evidence="7" id="KW-1185">Reference proteome</keyword>
<dbReference type="Proteomes" id="UP000606193">
    <property type="component" value="Unassembled WGS sequence"/>
</dbReference>
<gene>
    <name evidence="6" type="ORF">H8704_13020</name>
</gene>
<dbReference type="PROSITE" id="PS50930">
    <property type="entry name" value="HTH_LYTTR"/>
    <property type="match status" value="1"/>
</dbReference>
<keyword evidence="3" id="KW-0597">Phosphoprotein</keyword>
<evidence type="ECO:0000256" key="3">
    <source>
        <dbReference type="PROSITE-ProRule" id="PRU00169"/>
    </source>
</evidence>
<name>A0ABR7N4G6_9FIRM</name>
<dbReference type="InterPro" id="IPR001789">
    <property type="entry name" value="Sig_transdc_resp-reg_receiver"/>
</dbReference>
<comment type="caution">
    <text evidence="6">The sequence shown here is derived from an EMBL/GenBank/DDBJ whole genome shotgun (WGS) entry which is preliminary data.</text>
</comment>
<evidence type="ECO:0000259" key="4">
    <source>
        <dbReference type="PROSITE" id="PS50110"/>
    </source>
</evidence>
<dbReference type="SMART" id="SM00850">
    <property type="entry name" value="LytTR"/>
    <property type="match status" value="1"/>
</dbReference>
<dbReference type="Gene3D" id="3.40.50.2300">
    <property type="match status" value="1"/>
</dbReference>
<dbReference type="SMART" id="SM00448">
    <property type="entry name" value="REC"/>
    <property type="match status" value="1"/>
</dbReference>
<dbReference type="InterPro" id="IPR011006">
    <property type="entry name" value="CheY-like_superfamily"/>
</dbReference>
<dbReference type="RefSeq" id="WP_022463499.1">
    <property type="nucleotide sequence ID" value="NZ_JACRSX010000024.1"/>
</dbReference>
<feature type="modified residue" description="4-aspartylphosphate" evidence="3">
    <location>
        <position position="59"/>
    </location>
</feature>
<dbReference type="Pfam" id="PF00072">
    <property type="entry name" value="Response_reg"/>
    <property type="match status" value="1"/>
</dbReference>
<sequence length="247" mass="28798">MQRILIVEDDMVQIHALSQGIHTSYPSWIIDCAQNYQTALDMIGQSLSSNNFYSLFLLDVMLSPEDSCKEGFQLAEEIRRHSDYYTTPLLFLTSVPDHNYFALSHFHCYNYIEKPYTIKDILRQLQQMLITGYLNAFTLSIKDCSQILYHVCLSDVLYIQASNHHVIVHMKDACITSRSYSMDELTDMTAGTLLRCHRRFLINPFYVQSYDRTTRYAILDTERIPVGKVYKDAFENKLQHYINGELS</sequence>
<dbReference type="Pfam" id="PF04397">
    <property type="entry name" value="LytTR"/>
    <property type="match status" value="1"/>
</dbReference>